<keyword evidence="5" id="KW-0378">Hydrolase</keyword>
<dbReference type="Pfam" id="PF03411">
    <property type="entry name" value="Peptidase_M74"/>
    <property type="match status" value="1"/>
</dbReference>
<dbReference type="AlphaFoldDB" id="A0A562N3I7"/>
<protein>
    <submittedName>
        <fullName evidence="8">Penicillin-insensitive murein endopeptidase</fullName>
    </submittedName>
</protein>
<keyword evidence="7" id="KW-0482">Metalloprotease</keyword>
<dbReference type="Gene3D" id="3.30.1380.10">
    <property type="match status" value="1"/>
</dbReference>
<dbReference type="GO" id="GO:0046872">
    <property type="term" value="F:metal ion binding"/>
    <property type="evidence" value="ECO:0007669"/>
    <property type="project" value="UniProtKB-KW"/>
</dbReference>
<keyword evidence="3" id="KW-0732">Signal</keyword>
<keyword evidence="1" id="KW-0645">Protease</keyword>
<dbReference type="InterPro" id="IPR009045">
    <property type="entry name" value="Zn_M74/Hedgehog-like"/>
</dbReference>
<organism evidence="8 9">
    <name type="scientific">Mesorhizobium tianshanense</name>
    <dbReference type="NCBI Taxonomy" id="39844"/>
    <lineage>
        <taxon>Bacteria</taxon>
        <taxon>Pseudomonadati</taxon>
        <taxon>Pseudomonadota</taxon>
        <taxon>Alphaproteobacteria</taxon>
        <taxon>Hyphomicrobiales</taxon>
        <taxon>Phyllobacteriaceae</taxon>
        <taxon>Mesorhizobium</taxon>
    </lineage>
</organism>
<evidence type="ECO:0000256" key="5">
    <source>
        <dbReference type="ARBA" id="ARBA00022801"/>
    </source>
</evidence>
<evidence type="ECO:0000313" key="9">
    <source>
        <dbReference type="Proteomes" id="UP000317122"/>
    </source>
</evidence>
<dbReference type="SUPFAM" id="SSF55166">
    <property type="entry name" value="Hedgehog/DD-peptidase"/>
    <property type="match status" value="1"/>
</dbReference>
<dbReference type="GO" id="GO:0004252">
    <property type="term" value="F:serine-type endopeptidase activity"/>
    <property type="evidence" value="ECO:0007669"/>
    <property type="project" value="InterPro"/>
</dbReference>
<evidence type="ECO:0000313" key="8">
    <source>
        <dbReference type="EMBL" id="TWI26696.1"/>
    </source>
</evidence>
<evidence type="ECO:0000256" key="6">
    <source>
        <dbReference type="ARBA" id="ARBA00022833"/>
    </source>
</evidence>
<evidence type="ECO:0000256" key="2">
    <source>
        <dbReference type="ARBA" id="ARBA00022723"/>
    </source>
</evidence>
<proteinExistence type="predicted"/>
<reference evidence="8 9" key="1">
    <citation type="journal article" date="2015" name="Stand. Genomic Sci.">
        <title>Genomic Encyclopedia of Bacterial and Archaeal Type Strains, Phase III: the genomes of soil and plant-associated and newly described type strains.</title>
        <authorList>
            <person name="Whitman W.B."/>
            <person name="Woyke T."/>
            <person name="Klenk H.P."/>
            <person name="Zhou Y."/>
            <person name="Lilburn T.G."/>
            <person name="Beck B.J."/>
            <person name="De Vos P."/>
            <person name="Vandamme P."/>
            <person name="Eisen J.A."/>
            <person name="Garrity G."/>
            <person name="Hugenholtz P."/>
            <person name="Kyrpides N.C."/>
        </authorList>
    </citation>
    <scope>NUCLEOTIDE SEQUENCE [LARGE SCALE GENOMIC DNA]</scope>
    <source>
        <strain evidence="8 9">CGMCC 1.2546</strain>
    </source>
</reference>
<keyword evidence="9" id="KW-1185">Reference proteome</keyword>
<dbReference type="EMBL" id="VLKT01000049">
    <property type="protein sequence ID" value="TWI26696.1"/>
    <property type="molecule type" value="Genomic_DNA"/>
</dbReference>
<dbReference type="NCBIfam" id="NF006947">
    <property type="entry name" value="PRK09429.1"/>
    <property type="match status" value="1"/>
</dbReference>
<dbReference type="GO" id="GO:0008237">
    <property type="term" value="F:metallopeptidase activity"/>
    <property type="evidence" value="ECO:0007669"/>
    <property type="project" value="UniProtKB-KW"/>
</dbReference>
<dbReference type="InterPro" id="IPR005073">
    <property type="entry name" value="Peptidase_M74"/>
</dbReference>
<dbReference type="GO" id="GO:0030288">
    <property type="term" value="C:outer membrane-bounded periplasmic space"/>
    <property type="evidence" value="ECO:0007669"/>
    <property type="project" value="InterPro"/>
</dbReference>
<name>A0A562N3I7_9HYPH</name>
<keyword evidence="4" id="KW-0574">Periplasm</keyword>
<evidence type="ECO:0000256" key="1">
    <source>
        <dbReference type="ARBA" id="ARBA00022670"/>
    </source>
</evidence>
<dbReference type="Proteomes" id="UP000317122">
    <property type="component" value="Unassembled WGS sequence"/>
</dbReference>
<evidence type="ECO:0000256" key="7">
    <source>
        <dbReference type="ARBA" id="ARBA00023049"/>
    </source>
</evidence>
<dbReference type="GO" id="GO:0006508">
    <property type="term" value="P:proteolysis"/>
    <property type="evidence" value="ECO:0007669"/>
    <property type="project" value="UniProtKB-KW"/>
</dbReference>
<keyword evidence="6" id="KW-0862">Zinc</keyword>
<gene>
    <name evidence="8" type="ORF">IQ26_05989</name>
</gene>
<evidence type="ECO:0000256" key="4">
    <source>
        <dbReference type="ARBA" id="ARBA00022764"/>
    </source>
</evidence>
<sequence length="392" mass="42506">MKTLKQSMPGRAMLLKRVATRFKFLFMHVVVPKPLRTFGRHPLAALVLTLAGLAAQPTAAEELAKNLFGAKTLPAVAAPQSIGFYSKGCFAGGVAIPLDGPKWEVMRPSRNRRWGHPTMIALIEKLSRDAAADGWPGLLVGDISQPRGGPMLTGHASHQIGLDADIWLTPMPDRKLSINQRENMSATLLVDEKTHLVKDAIWVPAHMRLLRRAASYPEVERILVNPGIKKKLCDTVKGDRAWLRKVRPFWGHDYHFHIRIGCQPGSPNCKRQDATAPGEGCDKSLDWWFTEEPWRPNKNPDRPKARDVMTMASLPAECQAVLDGPDPASAEVVTYYGDGVAVAAATTAPVLAAAPPPARASVSGTGALPASVNAFAATPEIGIPLPRPRPGN</sequence>
<keyword evidence="2" id="KW-0479">Metal-binding</keyword>
<comment type="caution">
    <text evidence="8">The sequence shown here is derived from an EMBL/GenBank/DDBJ whole genome shotgun (WGS) entry which is preliminary data.</text>
</comment>
<evidence type="ECO:0000256" key="3">
    <source>
        <dbReference type="ARBA" id="ARBA00022729"/>
    </source>
</evidence>
<accession>A0A562N3I7</accession>